<dbReference type="AlphaFoldDB" id="A0A927H3P1"/>
<comment type="caution">
    <text evidence="1">The sequence shown here is derived from an EMBL/GenBank/DDBJ whole genome shotgun (WGS) entry which is preliminary data.</text>
</comment>
<proteinExistence type="predicted"/>
<keyword evidence="2" id="KW-1185">Reference proteome</keyword>
<evidence type="ECO:0008006" key="3">
    <source>
        <dbReference type="Google" id="ProtNLM"/>
    </source>
</evidence>
<evidence type="ECO:0000313" key="1">
    <source>
        <dbReference type="EMBL" id="MBD2866537.1"/>
    </source>
</evidence>
<accession>A0A927H3P1</accession>
<name>A0A927H3P1_9BACL</name>
<dbReference type="InterPro" id="IPR036412">
    <property type="entry name" value="HAD-like_sf"/>
</dbReference>
<dbReference type="EMBL" id="JACXJA010000061">
    <property type="protein sequence ID" value="MBD2866537.1"/>
    <property type="molecule type" value="Genomic_DNA"/>
</dbReference>
<dbReference type="InterPro" id="IPR023214">
    <property type="entry name" value="HAD_sf"/>
</dbReference>
<reference evidence="1" key="1">
    <citation type="submission" date="2020-09" db="EMBL/GenBank/DDBJ databases">
        <title>A novel bacterium of genus Paenibacillus, isolated from South China Sea.</title>
        <authorList>
            <person name="Huang H."/>
            <person name="Mo K."/>
            <person name="Hu Y."/>
        </authorList>
    </citation>
    <scope>NUCLEOTIDE SEQUENCE</scope>
    <source>
        <strain evidence="1">IB182363</strain>
    </source>
</reference>
<dbReference type="RefSeq" id="WP_190932147.1">
    <property type="nucleotide sequence ID" value="NZ_JACXJA010000061.1"/>
</dbReference>
<dbReference type="Proteomes" id="UP000639396">
    <property type="component" value="Unassembled WGS sequence"/>
</dbReference>
<dbReference type="SUPFAM" id="SSF56784">
    <property type="entry name" value="HAD-like"/>
    <property type="match status" value="1"/>
</dbReference>
<gene>
    <name evidence="1" type="ORF">IDH45_31655</name>
</gene>
<dbReference type="Gene3D" id="3.40.50.1000">
    <property type="entry name" value="HAD superfamily/HAD-like"/>
    <property type="match status" value="1"/>
</dbReference>
<dbReference type="Pfam" id="PF00702">
    <property type="entry name" value="Hydrolase"/>
    <property type="match status" value="1"/>
</dbReference>
<organism evidence="1 2">
    <name type="scientific">Paenibacillus oceani</name>
    <dbReference type="NCBI Taxonomy" id="2772510"/>
    <lineage>
        <taxon>Bacteria</taxon>
        <taxon>Bacillati</taxon>
        <taxon>Bacillota</taxon>
        <taxon>Bacilli</taxon>
        <taxon>Bacillales</taxon>
        <taxon>Paenibacillaceae</taxon>
        <taxon>Paenibacillus</taxon>
    </lineage>
</organism>
<evidence type="ECO:0000313" key="2">
    <source>
        <dbReference type="Proteomes" id="UP000639396"/>
    </source>
</evidence>
<protein>
    <recommendedName>
        <fullName evidence="3">Haloacid dehalogenase</fullName>
    </recommendedName>
</protein>
<sequence>MGSAELGDIPEQHLWKRDIVLRRLEPLIGGLRLISFDVFDTLLFRCCSRPADVFERTARKAAQLGLFTRPTTAAQFRALRMSAEKLAREQDVSGFGETTLERIYEHMPVQLGDRIRLLQLELETERELIFVNPYAASLIRFCKDNGIGVALLSDMYLSSEQIASFLTANGMDASLLDAVLVSSEEGFGKRSGRLYDSLLGAFPDINRTELVHIGDNEAADVEGAARRGIAAIHYTLIPETIESPFHWESVRHGPVLPAIAAVRKLAGATMPAAVLHPEEEMNIVEEPALDSLETGARSFFYRFGAEILGPFVQGFCDWVIDQCVAAGRREIHPLMREAHLLGPALERAARRRGLSISVQPLYVSRQATLLASMNDFTDRELDQVLGLGHITVGEVFHMLGVEAASLTVELPVLADLLSTPVEELHSVRFGETNDRSWHNTLRRLLLQPYARQLALRSIRIQRERLLEHIRQQCGSPDRLITVDLGFNGTIQAAIDAAYTLERQKGDSIHLLAVGTERAALQLFRGTDIRCWIGPDTAGGIARRFARSPGLIEELMMGDFGSTLRYERNDDGSIVPVTAKLNIPAEQLEYKRACQAGVMVFQSWYSVWQKAKPGLTATAGHPLEWSLPLHRVLDMPTPEEASRLGDLVHQDNFGGVQTIRLCEPLSVEWETRGGDYLIDLSSFGPDTANVFWPQGLVTRSEPYRLYVSFLRLRDAYGSAVIAFNTMYKLRREGIRSAMLLGKGEFAERLLQEALLQGIRIERVLDSEPAVQTRADDTTIDTLPPAWEETIRTDRSGYTYVIATLVRVQSCRRMLTDSYSRLNPAVRPQVIEPFV</sequence>